<evidence type="ECO:0000313" key="3">
    <source>
        <dbReference type="EMBL" id="KAL0324772.1"/>
    </source>
</evidence>
<dbReference type="Pfam" id="PF07727">
    <property type="entry name" value="RVT_2"/>
    <property type="match status" value="1"/>
</dbReference>
<gene>
    <name evidence="3" type="ORF">Sradi_5046500</name>
</gene>
<proteinExistence type="predicted"/>
<sequence>MRSKMDSISSNKMDVKTAFHNSFIEKEIYVDQSVGFISIEEEQKVCHFHSSIYRLKQAFRSWNIRFDEVIKSYDFVKNEFDPCIYKKVSKSLVVFLVLYVDDILLIGNDIKMLGDMKSWLSMQFSMKDSVMLTFIIKSFTYILGIKIYRDRSRRTL</sequence>
<dbReference type="InterPro" id="IPR043502">
    <property type="entry name" value="DNA/RNA_pol_sf"/>
</dbReference>
<feature type="domain" description="Reverse transcriptase Ty1/copia-type" evidence="2">
    <location>
        <begin position="11"/>
        <end position="133"/>
    </location>
</feature>
<keyword evidence="1" id="KW-0472">Membrane</keyword>
<keyword evidence="1" id="KW-0812">Transmembrane</keyword>
<keyword evidence="1" id="KW-1133">Transmembrane helix</keyword>
<protein>
    <submittedName>
        <fullName evidence="3">Retrovirus-related Pol polyprotein from transposon RE1</fullName>
    </submittedName>
</protein>
<dbReference type="InterPro" id="IPR013103">
    <property type="entry name" value="RVT_2"/>
</dbReference>
<name>A0AAW2M170_SESRA</name>
<dbReference type="SUPFAM" id="SSF56672">
    <property type="entry name" value="DNA/RNA polymerases"/>
    <property type="match status" value="1"/>
</dbReference>
<comment type="caution">
    <text evidence="3">The sequence shown here is derived from an EMBL/GenBank/DDBJ whole genome shotgun (WGS) entry which is preliminary data.</text>
</comment>
<dbReference type="AlphaFoldDB" id="A0AAW2M170"/>
<evidence type="ECO:0000256" key="1">
    <source>
        <dbReference type="SAM" id="Phobius"/>
    </source>
</evidence>
<dbReference type="EMBL" id="JACGWJ010000023">
    <property type="protein sequence ID" value="KAL0324772.1"/>
    <property type="molecule type" value="Genomic_DNA"/>
</dbReference>
<reference evidence="3" key="1">
    <citation type="submission" date="2020-06" db="EMBL/GenBank/DDBJ databases">
        <authorList>
            <person name="Li T."/>
            <person name="Hu X."/>
            <person name="Zhang T."/>
            <person name="Song X."/>
            <person name="Zhang H."/>
            <person name="Dai N."/>
            <person name="Sheng W."/>
            <person name="Hou X."/>
            <person name="Wei L."/>
        </authorList>
    </citation>
    <scope>NUCLEOTIDE SEQUENCE</scope>
    <source>
        <strain evidence="3">G02</strain>
        <tissue evidence="3">Leaf</tissue>
    </source>
</reference>
<feature type="transmembrane region" description="Helical" evidence="1">
    <location>
        <begin position="92"/>
        <end position="110"/>
    </location>
</feature>
<organism evidence="3">
    <name type="scientific">Sesamum radiatum</name>
    <name type="common">Black benniseed</name>
    <dbReference type="NCBI Taxonomy" id="300843"/>
    <lineage>
        <taxon>Eukaryota</taxon>
        <taxon>Viridiplantae</taxon>
        <taxon>Streptophyta</taxon>
        <taxon>Embryophyta</taxon>
        <taxon>Tracheophyta</taxon>
        <taxon>Spermatophyta</taxon>
        <taxon>Magnoliopsida</taxon>
        <taxon>eudicotyledons</taxon>
        <taxon>Gunneridae</taxon>
        <taxon>Pentapetalae</taxon>
        <taxon>asterids</taxon>
        <taxon>lamiids</taxon>
        <taxon>Lamiales</taxon>
        <taxon>Pedaliaceae</taxon>
        <taxon>Sesamum</taxon>
    </lineage>
</organism>
<reference evidence="3" key="2">
    <citation type="journal article" date="2024" name="Plant">
        <title>Genomic evolution and insights into agronomic trait innovations of Sesamum species.</title>
        <authorList>
            <person name="Miao H."/>
            <person name="Wang L."/>
            <person name="Qu L."/>
            <person name="Liu H."/>
            <person name="Sun Y."/>
            <person name="Le M."/>
            <person name="Wang Q."/>
            <person name="Wei S."/>
            <person name="Zheng Y."/>
            <person name="Lin W."/>
            <person name="Duan Y."/>
            <person name="Cao H."/>
            <person name="Xiong S."/>
            <person name="Wang X."/>
            <person name="Wei L."/>
            <person name="Li C."/>
            <person name="Ma Q."/>
            <person name="Ju M."/>
            <person name="Zhao R."/>
            <person name="Li G."/>
            <person name="Mu C."/>
            <person name="Tian Q."/>
            <person name="Mei H."/>
            <person name="Zhang T."/>
            <person name="Gao T."/>
            <person name="Zhang H."/>
        </authorList>
    </citation>
    <scope>NUCLEOTIDE SEQUENCE</scope>
    <source>
        <strain evidence="3">G02</strain>
    </source>
</reference>
<feature type="transmembrane region" description="Helical" evidence="1">
    <location>
        <begin position="130"/>
        <end position="148"/>
    </location>
</feature>
<accession>A0AAW2M170</accession>
<evidence type="ECO:0000259" key="2">
    <source>
        <dbReference type="Pfam" id="PF07727"/>
    </source>
</evidence>